<keyword evidence="3" id="KW-1185">Reference proteome</keyword>
<accession>A0AB34HJN8</accession>
<comment type="caution">
    <text evidence="2">The sequence shown here is derived from an EMBL/GenBank/DDBJ whole genome shotgun (WGS) entry which is preliminary data.</text>
</comment>
<evidence type="ECO:0000313" key="2">
    <source>
        <dbReference type="EMBL" id="KAJ8791799.1"/>
    </source>
</evidence>
<dbReference type="AlphaFoldDB" id="A0AB34HJN8"/>
<sequence>MASARPPGRACASAPAPAGLRAGPPALPSAAAAAAASPEPAGGAEAEERSLQHMLRAIAEERGRLSLRREVCGLAEHPQGHSHPGGAEMDKKDPEFNQPVAVAVRTGKEIEAHWGQGRVSLFSVCSDRAGVWRERSTRRPLRAQLAAAGAERLLVNLQTRGQSVWGPR</sequence>
<name>A0AB34HJN8_ESCRO</name>
<dbReference type="EMBL" id="JAIQCJ010001201">
    <property type="protein sequence ID" value="KAJ8791799.1"/>
    <property type="molecule type" value="Genomic_DNA"/>
</dbReference>
<feature type="region of interest" description="Disordered" evidence="1">
    <location>
        <begin position="1"/>
        <end position="48"/>
    </location>
</feature>
<protein>
    <submittedName>
        <fullName evidence="2">Uncharacterized protein</fullName>
    </submittedName>
</protein>
<feature type="compositionally biased region" description="Low complexity" evidence="1">
    <location>
        <begin position="1"/>
        <end position="44"/>
    </location>
</feature>
<reference evidence="2 3" key="1">
    <citation type="submission" date="2022-11" db="EMBL/GenBank/DDBJ databases">
        <title>Whole genome sequence of Eschrichtius robustus ER-17-0199.</title>
        <authorList>
            <person name="Bruniche-Olsen A."/>
            <person name="Black A.N."/>
            <person name="Fields C.J."/>
            <person name="Walden K."/>
            <person name="Dewoody J.A."/>
        </authorList>
    </citation>
    <scope>NUCLEOTIDE SEQUENCE [LARGE SCALE GENOMIC DNA]</scope>
    <source>
        <strain evidence="2">ER-17-0199</strain>
        <tissue evidence="2">Blubber</tissue>
    </source>
</reference>
<evidence type="ECO:0000256" key="1">
    <source>
        <dbReference type="SAM" id="MobiDB-lite"/>
    </source>
</evidence>
<organism evidence="2 3">
    <name type="scientific">Eschrichtius robustus</name>
    <name type="common">California gray whale</name>
    <name type="synonym">Eschrichtius gibbosus</name>
    <dbReference type="NCBI Taxonomy" id="9764"/>
    <lineage>
        <taxon>Eukaryota</taxon>
        <taxon>Metazoa</taxon>
        <taxon>Chordata</taxon>
        <taxon>Craniata</taxon>
        <taxon>Vertebrata</taxon>
        <taxon>Euteleostomi</taxon>
        <taxon>Mammalia</taxon>
        <taxon>Eutheria</taxon>
        <taxon>Laurasiatheria</taxon>
        <taxon>Artiodactyla</taxon>
        <taxon>Whippomorpha</taxon>
        <taxon>Cetacea</taxon>
        <taxon>Mysticeti</taxon>
        <taxon>Eschrichtiidae</taxon>
        <taxon>Eschrichtius</taxon>
    </lineage>
</organism>
<proteinExistence type="predicted"/>
<evidence type="ECO:0000313" key="3">
    <source>
        <dbReference type="Proteomes" id="UP001159641"/>
    </source>
</evidence>
<gene>
    <name evidence="2" type="ORF">J1605_020521</name>
</gene>
<dbReference type="Proteomes" id="UP001159641">
    <property type="component" value="Unassembled WGS sequence"/>
</dbReference>